<feature type="domain" description="AB hydrolase-1" evidence="1">
    <location>
        <begin position="5"/>
        <end position="226"/>
    </location>
</feature>
<dbReference type="PRINTS" id="PR00111">
    <property type="entry name" value="ABHYDROLASE"/>
</dbReference>
<proteinExistence type="predicted"/>
<keyword evidence="2" id="KW-0378">Hydrolase</keyword>
<dbReference type="GO" id="GO:0016787">
    <property type="term" value="F:hydrolase activity"/>
    <property type="evidence" value="ECO:0007669"/>
    <property type="project" value="UniProtKB-KW"/>
</dbReference>
<dbReference type="RefSeq" id="WP_254093866.1">
    <property type="nucleotide sequence ID" value="NZ_JAHESC010000068.1"/>
</dbReference>
<evidence type="ECO:0000259" key="1">
    <source>
        <dbReference type="Pfam" id="PF12697"/>
    </source>
</evidence>
<name>A0AAP2DEX1_9BACT</name>
<dbReference type="EMBL" id="JAHESC010000068">
    <property type="protein sequence ID" value="MBT1690474.1"/>
    <property type="molecule type" value="Genomic_DNA"/>
</dbReference>
<dbReference type="InterPro" id="IPR000073">
    <property type="entry name" value="AB_hydrolase_1"/>
</dbReference>
<comment type="caution">
    <text evidence="2">The sequence shown here is derived from an EMBL/GenBank/DDBJ whole genome shotgun (WGS) entry which is preliminary data.</text>
</comment>
<organism evidence="2 3">
    <name type="scientific">Dawidia soli</name>
    <dbReference type="NCBI Taxonomy" id="2782352"/>
    <lineage>
        <taxon>Bacteria</taxon>
        <taxon>Pseudomonadati</taxon>
        <taxon>Bacteroidota</taxon>
        <taxon>Cytophagia</taxon>
        <taxon>Cytophagales</taxon>
        <taxon>Chryseotaleaceae</taxon>
        <taxon>Dawidia</taxon>
    </lineage>
</organism>
<dbReference type="InterPro" id="IPR029058">
    <property type="entry name" value="AB_hydrolase_fold"/>
</dbReference>
<gene>
    <name evidence="2" type="ORF">KK078_28170</name>
</gene>
<dbReference type="SUPFAM" id="SSF53474">
    <property type="entry name" value="alpha/beta-Hydrolases"/>
    <property type="match status" value="1"/>
</dbReference>
<dbReference type="Proteomes" id="UP001319180">
    <property type="component" value="Unassembled WGS sequence"/>
</dbReference>
<protein>
    <submittedName>
        <fullName evidence="2">Alpha/beta fold hydrolase</fullName>
    </submittedName>
</protein>
<dbReference type="PANTHER" id="PTHR46438">
    <property type="entry name" value="ALPHA/BETA-HYDROLASES SUPERFAMILY PROTEIN"/>
    <property type="match status" value="1"/>
</dbReference>
<accession>A0AAP2DEX1</accession>
<keyword evidence="3" id="KW-1185">Reference proteome</keyword>
<dbReference type="AlphaFoldDB" id="A0AAP2DEX1"/>
<dbReference type="Pfam" id="PF12697">
    <property type="entry name" value="Abhydrolase_6"/>
    <property type="match status" value="1"/>
</dbReference>
<sequence>MQPMILLHGLFGGLSNWHGVIAHFQSGYDIHIPTLPIFERTGKRDEDPLRLLTDFLGSYIQEHRLQNVILVGNSLGGHVAILYTHRHPGNVARLVLTGSSGLYENTRFGSFPKRSTYAYIRERVAYTFYDPAVATDALVDEVFGITTDAAKCLSIVRTAKSAQRHYVADLLPEVPTPTLLIWGDDDKVTPPRVAREFEALLPHARLVMLARCGHAPMMERPEEFNAVLQQYLLAS</sequence>
<reference evidence="2 3" key="1">
    <citation type="submission" date="2021-05" db="EMBL/GenBank/DDBJ databases">
        <title>A Polyphasic approach of four new species of the genus Ohtaekwangia: Ohtaekwangia histidinii sp. nov., Ohtaekwangia cretensis sp. nov., Ohtaekwangia indiensis sp. nov., Ohtaekwangia reichenbachii sp. nov. from diverse environment.</title>
        <authorList>
            <person name="Octaviana S."/>
        </authorList>
    </citation>
    <scope>NUCLEOTIDE SEQUENCE [LARGE SCALE GENOMIC DNA]</scope>
    <source>
        <strain evidence="2 3">PWU37</strain>
    </source>
</reference>
<evidence type="ECO:0000313" key="3">
    <source>
        <dbReference type="Proteomes" id="UP001319180"/>
    </source>
</evidence>
<evidence type="ECO:0000313" key="2">
    <source>
        <dbReference type="EMBL" id="MBT1690474.1"/>
    </source>
</evidence>
<dbReference type="Gene3D" id="3.40.50.1820">
    <property type="entry name" value="alpha/beta hydrolase"/>
    <property type="match status" value="1"/>
</dbReference>